<dbReference type="InterPro" id="IPR003960">
    <property type="entry name" value="ATPase_AAA_CS"/>
</dbReference>
<feature type="domain" description="AAA+ ATPase" evidence="6">
    <location>
        <begin position="70"/>
        <end position="202"/>
    </location>
</feature>
<dbReference type="Gene3D" id="3.40.50.300">
    <property type="entry name" value="P-loop containing nucleotide triphosphate hydrolases"/>
    <property type="match status" value="1"/>
</dbReference>
<proteinExistence type="inferred from homology"/>
<dbReference type="InterPro" id="IPR003959">
    <property type="entry name" value="ATPase_AAA_core"/>
</dbReference>
<comment type="caution">
    <text evidence="7">The sequence shown here is derived from an EMBL/GenBank/DDBJ whole genome shotgun (WGS) entry which is preliminary data.</text>
</comment>
<sequence>ERALSTVPVTPPPLTTSQPQVGPGRDTIIEIEARVRFDDLLLSLPARENGRQLIEEHIRADVLRAHAYEPRHRILLSGPPGNGKTSFAEAIAEALGLPFFVVRYDALIGSYLGETNARLRKLFDYVRTQPSVLFFDEFDAIGKERGDTHETGEIKRVVSFLLMQLDQLPPYVIVVAATNHAELLDRAVWRRFQMRLAFPQPDRKLLEVFLDRVISGWPETPRMTVQKLATRLGEQATFAPKFDRLAQALARDPGGLELRADPAALAPERLLVFEVRGSVNNFAAAVQRVPGLELIDEEELGSDDDKEPVAYLLVPDARALAELLSLWRRWNADQLQFGETPWRGVFELLRDLRPWGPQDRVQRIDASFLAEEIEERGEDELVPLEIELIYRASEVQAQAREDEVRAAVTARGGQIISRAR</sequence>
<dbReference type="Proteomes" id="UP000077671">
    <property type="component" value="Unassembled WGS sequence"/>
</dbReference>
<feature type="region of interest" description="Disordered" evidence="5">
    <location>
        <begin position="1"/>
        <end position="23"/>
    </location>
</feature>
<keyword evidence="3 4" id="KW-0067">ATP-binding</keyword>
<dbReference type="SMART" id="SM00382">
    <property type="entry name" value="AAA"/>
    <property type="match status" value="1"/>
</dbReference>
<evidence type="ECO:0000313" key="7">
    <source>
        <dbReference type="EMBL" id="KAE8236736.1"/>
    </source>
</evidence>
<evidence type="ECO:0000256" key="2">
    <source>
        <dbReference type="ARBA" id="ARBA00022741"/>
    </source>
</evidence>
<reference evidence="7" key="2">
    <citation type="journal article" date="2019" name="IMA Fungus">
        <title>Genome sequencing and comparison of five Tilletia species to identify candidate genes for the detection of regulated species infecting wheat.</title>
        <authorList>
            <person name="Nguyen H.D.T."/>
            <person name="Sultana T."/>
            <person name="Kesanakurti P."/>
            <person name="Hambleton S."/>
        </authorList>
    </citation>
    <scope>NUCLEOTIDE SEQUENCE</scope>
    <source>
        <strain evidence="7">DAOMC 238032</strain>
    </source>
</reference>
<dbReference type="Pfam" id="PF00004">
    <property type="entry name" value="AAA"/>
    <property type="match status" value="1"/>
</dbReference>
<dbReference type="SUPFAM" id="SSF52540">
    <property type="entry name" value="P-loop containing nucleoside triphosphate hydrolases"/>
    <property type="match status" value="1"/>
</dbReference>
<dbReference type="GO" id="GO:0008540">
    <property type="term" value="C:proteasome regulatory particle, base subcomplex"/>
    <property type="evidence" value="ECO:0007669"/>
    <property type="project" value="UniProtKB-ARBA"/>
</dbReference>
<accession>A0A8T8SC40</accession>
<dbReference type="InterPro" id="IPR050221">
    <property type="entry name" value="26S_Proteasome_ATPase"/>
</dbReference>
<organism evidence="7 8">
    <name type="scientific">Tilletia caries</name>
    <name type="common">wheat bunt fungus</name>
    <dbReference type="NCBI Taxonomy" id="13290"/>
    <lineage>
        <taxon>Eukaryota</taxon>
        <taxon>Fungi</taxon>
        <taxon>Dikarya</taxon>
        <taxon>Basidiomycota</taxon>
        <taxon>Ustilaginomycotina</taxon>
        <taxon>Exobasidiomycetes</taxon>
        <taxon>Tilletiales</taxon>
        <taxon>Tilletiaceae</taxon>
        <taxon>Tilletia</taxon>
    </lineage>
</organism>
<dbReference type="CDD" id="cd19481">
    <property type="entry name" value="RecA-like_protease"/>
    <property type="match status" value="1"/>
</dbReference>
<reference evidence="7" key="1">
    <citation type="submission" date="2016-04" db="EMBL/GenBank/DDBJ databases">
        <authorList>
            <person name="Nguyen H.D."/>
            <person name="Kesanakurti P."/>
            <person name="Cullis J."/>
            <person name="Levesque C.A."/>
            <person name="Hambleton S."/>
        </authorList>
    </citation>
    <scope>NUCLEOTIDE SEQUENCE</scope>
    <source>
        <strain evidence="7">DAOMC 238032</strain>
    </source>
</reference>
<evidence type="ECO:0000313" key="8">
    <source>
        <dbReference type="Proteomes" id="UP000077671"/>
    </source>
</evidence>
<feature type="non-terminal residue" evidence="7">
    <location>
        <position position="1"/>
    </location>
</feature>
<dbReference type="PANTHER" id="PTHR23073">
    <property type="entry name" value="26S PROTEASOME REGULATORY SUBUNIT"/>
    <property type="match status" value="1"/>
</dbReference>
<dbReference type="GO" id="GO:0016887">
    <property type="term" value="F:ATP hydrolysis activity"/>
    <property type="evidence" value="ECO:0007669"/>
    <property type="project" value="InterPro"/>
</dbReference>
<name>A0A8T8SC40_9BASI</name>
<keyword evidence="2 4" id="KW-0547">Nucleotide-binding</keyword>
<evidence type="ECO:0000259" key="6">
    <source>
        <dbReference type="SMART" id="SM00382"/>
    </source>
</evidence>
<dbReference type="EMBL" id="LWDD02003614">
    <property type="protein sequence ID" value="KAE8236736.1"/>
    <property type="molecule type" value="Genomic_DNA"/>
</dbReference>
<dbReference type="AlphaFoldDB" id="A0A8T8SC40"/>
<evidence type="ECO:0000256" key="3">
    <source>
        <dbReference type="ARBA" id="ARBA00022840"/>
    </source>
</evidence>
<dbReference type="GO" id="GO:0005524">
    <property type="term" value="F:ATP binding"/>
    <property type="evidence" value="ECO:0007669"/>
    <property type="project" value="UniProtKB-KW"/>
</dbReference>
<protein>
    <recommendedName>
        <fullName evidence="6">AAA+ ATPase domain-containing protein</fullName>
    </recommendedName>
</protein>
<comment type="similarity">
    <text evidence="1 4">Belongs to the AAA ATPase family.</text>
</comment>
<dbReference type="PROSITE" id="PS00674">
    <property type="entry name" value="AAA"/>
    <property type="match status" value="1"/>
</dbReference>
<gene>
    <name evidence="7" type="ORF">A4X03_0g9343</name>
</gene>
<evidence type="ECO:0000256" key="1">
    <source>
        <dbReference type="ARBA" id="ARBA00006914"/>
    </source>
</evidence>
<feature type="non-terminal residue" evidence="7">
    <location>
        <position position="420"/>
    </location>
</feature>
<evidence type="ECO:0000256" key="4">
    <source>
        <dbReference type="RuleBase" id="RU003651"/>
    </source>
</evidence>
<dbReference type="InterPro" id="IPR003593">
    <property type="entry name" value="AAA+_ATPase"/>
</dbReference>
<evidence type="ECO:0000256" key="5">
    <source>
        <dbReference type="SAM" id="MobiDB-lite"/>
    </source>
</evidence>
<dbReference type="InterPro" id="IPR027417">
    <property type="entry name" value="P-loop_NTPase"/>
</dbReference>